<organism evidence="1 2">
    <name type="scientific">Candidatus Liberibacter africanus PTSAPSY</name>
    <dbReference type="NCBI Taxonomy" id="1277257"/>
    <lineage>
        <taxon>Bacteria</taxon>
        <taxon>Pseudomonadati</taxon>
        <taxon>Pseudomonadota</taxon>
        <taxon>Alphaproteobacteria</taxon>
        <taxon>Hyphomicrobiales</taxon>
        <taxon>Rhizobiaceae</taxon>
        <taxon>Liberibacter</taxon>
    </lineage>
</organism>
<reference evidence="1 2" key="1">
    <citation type="journal article" date="2015" name="Genome Announc.">
        <title>Complete Genome Sequence of 'Candidatus Liberibacter africanus,' a Bacterium Associated with Citrus Huanglongbing.</title>
        <authorList>
            <person name="Lin H."/>
            <person name="Pietersen G."/>
            <person name="Han C."/>
            <person name="Read D.A."/>
            <person name="Lou B."/>
            <person name="Gupta G."/>
            <person name="Civerolo E.L."/>
        </authorList>
    </citation>
    <scope>NUCLEOTIDE SEQUENCE [LARGE SCALE GENOMIC DNA]</scope>
    <source>
        <strain evidence="1 2">PTSAPSY</strain>
    </source>
</reference>
<protein>
    <submittedName>
        <fullName evidence="1">Uncharacterized protein</fullName>
    </submittedName>
</protein>
<sequence>MSDKLDEVLRASKYFEKIVDEAGFVGIHKLEAINRGVTALTNFNPLKSMGIYTGTSGDEDGGSGDFITYFDRGGVWKGDTNA</sequence>
<dbReference type="STRING" id="1277257.G293_02230"/>
<evidence type="ECO:0000313" key="2">
    <source>
        <dbReference type="Proteomes" id="UP000035503"/>
    </source>
</evidence>
<gene>
    <name evidence="1" type="ORF">G293_02230</name>
</gene>
<dbReference type="PATRIC" id="fig|1277257.4.peg.483"/>
<dbReference type="AlphaFoldDB" id="A0A0G3I6F6"/>
<evidence type="ECO:0000313" key="1">
    <source>
        <dbReference type="EMBL" id="AKK20078.1"/>
    </source>
</evidence>
<keyword evidence="2" id="KW-1185">Reference proteome</keyword>
<proteinExistence type="predicted"/>
<accession>A0A0G3I6F6</accession>
<dbReference type="Proteomes" id="UP000035503">
    <property type="component" value="Chromosome"/>
</dbReference>
<name>A0A0G3I6F6_LIBAF</name>
<dbReference type="RefSeq" id="WP_047264120.1">
    <property type="nucleotide sequence ID" value="NZ_CP004021.1"/>
</dbReference>
<dbReference type="EMBL" id="CP004021">
    <property type="protein sequence ID" value="AKK20078.1"/>
    <property type="molecule type" value="Genomic_DNA"/>
</dbReference>
<dbReference type="KEGG" id="lau:G293_02230"/>